<dbReference type="InterPro" id="IPR012373">
    <property type="entry name" value="Ferrdict_sens_TM"/>
</dbReference>
<reference evidence="5" key="1">
    <citation type="journal article" date="2019" name="Int. J. Syst. Evol. Microbiol.">
        <title>The Global Catalogue of Microorganisms (GCM) 10K type strain sequencing project: providing services to taxonomists for standard genome sequencing and annotation.</title>
        <authorList>
            <consortium name="The Broad Institute Genomics Platform"/>
            <consortium name="The Broad Institute Genome Sequencing Center for Infectious Disease"/>
            <person name="Wu L."/>
            <person name="Ma J."/>
        </authorList>
    </citation>
    <scope>NUCLEOTIDE SEQUENCE [LARGE SCALE GENOMIC DNA]</scope>
    <source>
        <strain evidence="5">CCUG 66188</strain>
    </source>
</reference>
<dbReference type="InterPro" id="IPR006860">
    <property type="entry name" value="FecR"/>
</dbReference>
<feature type="transmembrane region" description="Helical" evidence="1">
    <location>
        <begin position="81"/>
        <end position="100"/>
    </location>
</feature>
<gene>
    <name evidence="4" type="ORF">ACFO6W_24595</name>
</gene>
<feature type="domain" description="Protein FecR C-terminal" evidence="3">
    <location>
        <begin position="255"/>
        <end position="319"/>
    </location>
</feature>
<dbReference type="RefSeq" id="WP_380001508.1">
    <property type="nucleotide sequence ID" value="NZ_JBHSGN010000161.1"/>
</dbReference>
<dbReference type="Pfam" id="PF16344">
    <property type="entry name" value="FecR_C"/>
    <property type="match status" value="1"/>
</dbReference>
<evidence type="ECO:0000313" key="5">
    <source>
        <dbReference type="Proteomes" id="UP001596023"/>
    </source>
</evidence>
<keyword evidence="5" id="KW-1185">Reference proteome</keyword>
<comment type="caution">
    <text evidence="4">The sequence shown here is derived from an EMBL/GenBank/DDBJ whole genome shotgun (WGS) entry which is preliminary data.</text>
</comment>
<dbReference type="EMBL" id="JBHSGN010000161">
    <property type="protein sequence ID" value="MFC4676866.1"/>
    <property type="molecule type" value="Genomic_DNA"/>
</dbReference>
<dbReference type="PIRSF" id="PIRSF018266">
    <property type="entry name" value="FecR"/>
    <property type="match status" value="1"/>
</dbReference>
<dbReference type="Gene3D" id="2.60.120.1440">
    <property type="match status" value="1"/>
</dbReference>
<feature type="domain" description="FecR protein" evidence="2">
    <location>
        <begin position="116"/>
        <end position="207"/>
    </location>
</feature>
<protein>
    <submittedName>
        <fullName evidence="4">FecR family protein</fullName>
    </submittedName>
</protein>
<proteinExistence type="predicted"/>
<keyword evidence="1" id="KW-1133">Transmembrane helix</keyword>
<dbReference type="Proteomes" id="UP001596023">
    <property type="component" value="Unassembled WGS sequence"/>
</dbReference>
<organism evidence="4 5">
    <name type="scientific">Dysgonomonas termitidis</name>
    <dbReference type="NCBI Taxonomy" id="1516126"/>
    <lineage>
        <taxon>Bacteria</taxon>
        <taxon>Pseudomonadati</taxon>
        <taxon>Bacteroidota</taxon>
        <taxon>Bacteroidia</taxon>
        <taxon>Bacteroidales</taxon>
        <taxon>Dysgonomonadaceae</taxon>
        <taxon>Dysgonomonas</taxon>
    </lineage>
</organism>
<dbReference type="PANTHER" id="PTHR30273:SF2">
    <property type="entry name" value="PROTEIN FECR"/>
    <property type="match status" value="1"/>
</dbReference>
<keyword evidence="1" id="KW-0812">Transmembrane</keyword>
<dbReference type="PANTHER" id="PTHR30273">
    <property type="entry name" value="PERIPLASMIC SIGNAL SENSOR AND SIGMA FACTOR ACTIVATOR FECR-RELATED"/>
    <property type="match status" value="1"/>
</dbReference>
<evidence type="ECO:0000259" key="2">
    <source>
        <dbReference type="Pfam" id="PF04773"/>
    </source>
</evidence>
<evidence type="ECO:0000256" key="1">
    <source>
        <dbReference type="SAM" id="Phobius"/>
    </source>
</evidence>
<name>A0ABV9L4G4_9BACT</name>
<evidence type="ECO:0000259" key="3">
    <source>
        <dbReference type="Pfam" id="PF16344"/>
    </source>
</evidence>
<keyword evidence="1" id="KW-0472">Membrane</keyword>
<dbReference type="InterPro" id="IPR032508">
    <property type="entry name" value="FecR_C"/>
</dbReference>
<evidence type="ECO:0000313" key="4">
    <source>
        <dbReference type="EMBL" id="MFC4676866.1"/>
    </source>
</evidence>
<accession>A0ABV9L4G4</accession>
<dbReference type="Pfam" id="PF04773">
    <property type="entry name" value="FecR"/>
    <property type="match status" value="1"/>
</dbReference>
<dbReference type="Gene3D" id="3.55.50.30">
    <property type="match status" value="1"/>
</dbReference>
<sequence>MDPKVIVEKIFKDDLTEKEQADLLHSPSVTTQMSKQWDDAPESADTDGIDEQTLWETIKANTIEKAYQPERGRHKFSFYKIYSVAASVLIIIGLGLFTYLKPDRIVREEVYIVHSGHQDISLVILPDSTQVKMGPGSKLTYPKQFSGKSREVTLYGQGFFDVKKNREKPFIVHTPQMDVVALGTAFEIFNYDGNNKIETILLNGKVKISYPEKANPEPVYLSPNEKMTYNRANKSVTVEKVDAAKYTSWHEQDILNFENETLAMILPRLEQWFGCKISCPENVANHYRFTFKVRDESIERIFDMMKKSTPVRYRKTGNTGYQIYIK</sequence>